<name>A0ABZ1W922_9ACTN</name>
<dbReference type="EMBL" id="CP108482">
    <property type="protein sequence ID" value="WUS57338.1"/>
    <property type="molecule type" value="Genomic_DNA"/>
</dbReference>
<reference evidence="1 2" key="1">
    <citation type="submission" date="2022-10" db="EMBL/GenBank/DDBJ databases">
        <title>The complete genomes of actinobacterial strains from the NBC collection.</title>
        <authorList>
            <person name="Joergensen T.S."/>
            <person name="Alvarez Arevalo M."/>
            <person name="Sterndorff E.B."/>
            <person name="Faurdal D."/>
            <person name="Vuksanovic O."/>
            <person name="Mourched A.-S."/>
            <person name="Charusanti P."/>
            <person name="Shaw S."/>
            <person name="Blin K."/>
            <person name="Weber T."/>
        </authorList>
    </citation>
    <scope>NUCLEOTIDE SEQUENCE [LARGE SCALE GENOMIC DNA]</scope>
    <source>
        <strain evidence="1 2">NBC_01247</strain>
    </source>
</reference>
<dbReference type="Proteomes" id="UP001432014">
    <property type="component" value="Chromosome"/>
</dbReference>
<evidence type="ECO:0000313" key="1">
    <source>
        <dbReference type="EMBL" id="WUS57338.1"/>
    </source>
</evidence>
<sequence>MKIARSFLLLLIVAAVPGIIVIGAGQAATASATAATAVVAGAAAGPSGPTPGGDTGWG</sequence>
<proteinExistence type="predicted"/>
<dbReference type="RefSeq" id="WP_329497218.1">
    <property type="nucleotide sequence ID" value="NZ_CP108460.1"/>
</dbReference>
<gene>
    <name evidence="1" type="ORF">OG469_18560</name>
</gene>
<organism evidence="1 2">
    <name type="scientific">Kitasatospora herbaricolor</name>
    <dbReference type="NCBI Taxonomy" id="68217"/>
    <lineage>
        <taxon>Bacteria</taxon>
        <taxon>Bacillati</taxon>
        <taxon>Actinomycetota</taxon>
        <taxon>Actinomycetes</taxon>
        <taxon>Kitasatosporales</taxon>
        <taxon>Streptomycetaceae</taxon>
        <taxon>Kitasatospora</taxon>
    </lineage>
</organism>
<protein>
    <submittedName>
        <fullName evidence="1">Uncharacterized protein</fullName>
    </submittedName>
</protein>
<keyword evidence="2" id="KW-1185">Reference proteome</keyword>
<evidence type="ECO:0000313" key="2">
    <source>
        <dbReference type="Proteomes" id="UP001432014"/>
    </source>
</evidence>
<accession>A0ABZ1W922</accession>